<evidence type="ECO:0000259" key="12">
    <source>
        <dbReference type="Pfam" id="PF03416"/>
    </source>
</evidence>
<keyword evidence="7" id="KW-0653">Protein transport</keyword>
<dbReference type="GO" id="GO:0000045">
    <property type="term" value="P:autophagosome assembly"/>
    <property type="evidence" value="ECO:0007669"/>
    <property type="project" value="TreeGrafter"/>
</dbReference>
<dbReference type="EMBL" id="JAEPRA010000001">
    <property type="protein sequence ID" value="KAG2189432.1"/>
    <property type="molecule type" value="Genomic_DNA"/>
</dbReference>
<gene>
    <name evidence="13" type="ORF">INT44_004574</name>
</gene>
<evidence type="ECO:0000313" key="14">
    <source>
        <dbReference type="Proteomes" id="UP000612746"/>
    </source>
</evidence>
<keyword evidence="10" id="KW-0539">Nucleus</keyword>
<evidence type="ECO:0000256" key="2">
    <source>
        <dbReference type="ARBA" id="ARBA00022448"/>
    </source>
</evidence>
<keyword evidence="4 10" id="KW-0645">Protease</keyword>
<evidence type="ECO:0000256" key="6">
    <source>
        <dbReference type="ARBA" id="ARBA00022807"/>
    </source>
</evidence>
<dbReference type="GO" id="GO:0034727">
    <property type="term" value="P:piecemeal microautophagy of the nucleus"/>
    <property type="evidence" value="ECO:0007669"/>
    <property type="project" value="TreeGrafter"/>
</dbReference>
<evidence type="ECO:0000256" key="5">
    <source>
        <dbReference type="ARBA" id="ARBA00022801"/>
    </source>
</evidence>
<organism evidence="13 14">
    <name type="scientific">Umbelopsis vinacea</name>
    <dbReference type="NCBI Taxonomy" id="44442"/>
    <lineage>
        <taxon>Eukaryota</taxon>
        <taxon>Fungi</taxon>
        <taxon>Fungi incertae sedis</taxon>
        <taxon>Mucoromycota</taxon>
        <taxon>Mucoromycotina</taxon>
        <taxon>Umbelopsidomycetes</taxon>
        <taxon>Umbelopsidales</taxon>
        <taxon>Umbelopsidaceae</taxon>
        <taxon>Umbelopsis</taxon>
    </lineage>
</organism>
<evidence type="ECO:0000256" key="9">
    <source>
        <dbReference type="ARBA" id="ARBA00029362"/>
    </source>
</evidence>
<comment type="similarity">
    <text evidence="1 10">Belongs to the peptidase C54 family.</text>
</comment>
<feature type="region of interest" description="Disordered" evidence="11">
    <location>
        <begin position="1"/>
        <end position="36"/>
    </location>
</feature>
<dbReference type="AlphaFoldDB" id="A0A8H7QBG7"/>
<evidence type="ECO:0000256" key="11">
    <source>
        <dbReference type="SAM" id="MobiDB-lite"/>
    </source>
</evidence>
<dbReference type="InterPro" id="IPR046792">
    <property type="entry name" value="Peptidase_C54_cat"/>
</dbReference>
<dbReference type="PANTHER" id="PTHR22624">
    <property type="entry name" value="CYSTEINE PROTEASE ATG4"/>
    <property type="match status" value="1"/>
</dbReference>
<dbReference type="GO" id="GO:0015031">
    <property type="term" value="P:protein transport"/>
    <property type="evidence" value="ECO:0007669"/>
    <property type="project" value="UniProtKB-KW"/>
</dbReference>
<comment type="function">
    <text evidence="10">Required for selective autophagic degradation of the nucleus (nucleophagy) as well as for mitophagy which contributes to regulate mitochondrial quantity and quality by eliminating the mitochondria to a basal level to fulfill cellular energy requirements and preventing excess ROS production.</text>
</comment>
<dbReference type="PANTHER" id="PTHR22624:SF49">
    <property type="entry name" value="CYSTEINE PROTEASE"/>
    <property type="match status" value="1"/>
</dbReference>
<accession>A0A8H7QBG7</accession>
<dbReference type="InterPro" id="IPR005078">
    <property type="entry name" value="Peptidase_C54"/>
</dbReference>
<keyword evidence="14" id="KW-1185">Reference proteome</keyword>
<keyword evidence="5 10" id="KW-0378">Hydrolase</keyword>
<dbReference type="GO" id="GO:0035973">
    <property type="term" value="P:aggrephagy"/>
    <property type="evidence" value="ECO:0007669"/>
    <property type="project" value="TreeGrafter"/>
</dbReference>
<evidence type="ECO:0000256" key="1">
    <source>
        <dbReference type="ARBA" id="ARBA00010958"/>
    </source>
</evidence>
<feature type="compositionally biased region" description="Acidic residues" evidence="11">
    <location>
        <begin position="550"/>
        <end position="563"/>
    </location>
</feature>
<dbReference type="GO" id="GO:0005634">
    <property type="term" value="C:nucleus"/>
    <property type="evidence" value="ECO:0007669"/>
    <property type="project" value="UniProtKB-SubCell"/>
</dbReference>
<dbReference type="OrthoDB" id="2960936at2759"/>
<keyword evidence="6" id="KW-0788">Thiol protease</keyword>
<evidence type="ECO:0000256" key="3">
    <source>
        <dbReference type="ARBA" id="ARBA00022490"/>
    </source>
</evidence>
<feature type="compositionally biased region" description="Acidic residues" evidence="11">
    <location>
        <begin position="576"/>
        <end position="585"/>
    </location>
</feature>
<comment type="caution">
    <text evidence="13">The sequence shown here is derived from an EMBL/GenBank/DDBJ whole genome shotgun (WGS) entry which is preliminary data.</text>
</comment>
<dbReference type="InterPro" id="IPR038765">
    <property type="entry name" value="Papain-like_cys_pep_sf"/>
</dbReference>
<dbReference type="Proteomes" id="UP000612746">
    <property type="component" value="Unassembled WGS sequence"/>
</dbReference>
<dbReference type="GO" id="GO:0019786">
    <property type="term" value="F:protein-phosphatidylethanolamide deconjugating activity"/>
    <property type="evidence" value="ECO:0007669"/>
    <property type="project" value="InterPro"/>
</dbReference>
<evidence type="ECO:0000256" key="4">
    <source>
        <dbReference type="ARBA" id="ARBA00022670"/>
    </source>
</evidence>
<evidence type="ECO:0000256" key="7">
    <source>
        <dbReference type="ARBA" id="ARBA00022927"/>
    </source>
</evidence>
<keyword evidence="8" id="KW-0072">Autophagy</keyword>
<dbReference type="EC" id="3.4.22.-" evidence="10"/>
<dbReference type="Pfam" id="PF03416">
    <property type="entry name" value="Peptidase_C54"/>
    <property type="match status" value="1"/>
</dbReference>
<feature type="domain" description="Peptidase C54 catalytic" evidence="12">
    <location>
        <begin position="210"/>
        <end position="529"/>
    </location>
</feature>
<dbReference type="SUPFAM" id="SSF54001">
    <property type="entry name" value="Cysteine proteinases"/>
    <property type="match status" value="1"/>
</dbReference>
<feature type="region of interest" description="Disordered" evidence="11">
    <location>
        <begin position="550"/>
        <end position="585"/>
    </location>
</feature>
<feature type="region of interest" description="Disordered" evidence="11">
    <location>
        <begin position="166"/>
        <end position="195"/>
    </location>
</feature>
<proteinExistence type="inferred from homology"/>
<dbReference type="GO" id="GO:0000423">
    <property type="term" value="P:mitophagy"/>
    <property type="evidence" value="ECO:0007669"/>
    <property type="project" value="TreeGrafter"/>
</dbReference>
<evidence type="ECO:0000256" key="10">
    <source>
        <dbReference type="RuleBase" id="RU363115"/>
    </source>
</evidence>
<reference evidence="13" key="1">
    <citation type="submission" date="2020-12" db="EMBL/GenBank/DDBJ databases">
        <title>Metabolic potential, ecology and presence of endohyphal bacteria is reflected in genomic diversity of Mucoromycotina.</title>
        <authorList>
            <person name="Muszewska A."/>
            <person name="Okrasinska A."/>
            <person name="Steczkiewicz K."/>
            <person name="Drgas O."/>
            <person name="Orlowska M."/>
            <person name="Perlinska-Lenart U."/>
            <person name="Aleksandrzak-Piekarczyk T."/>
            <person name="Szatraj K."/>
            <person name="Zielenkiewicz U."/>
            <person name="Pilsyk S."/>
            <person name="Malc E."/>
            <person name="Mieczkowski P."/>
            <person name="Kruszewska J.S."/>
            <person name="Biernat P."/>
            <person name="Pawlowska J."/>
        </authorList>
    </citation>
    <scope>NUCLEOTIDE SEQUENCE</scope>
    <source>
        <strain evidence="13">WA0000051536</strain>
    </source>
</reference>
<dbReference type="GO" id="GO:0016485">
    <property type="term" value="P:protein processing"/>
    <property type="evidence" value="ECO:0007669"/>
    <property type="project" value="TreeGrafter"/>
</dbReference>
<comment type="subcellular location">
    <subcellularLocation>
        <location evidence="10">Nucleus</location>
    </subcellularLocation>
    <subcellularLocation>
        <location evidence="10">Cytoplasm</location>
    </subcellularLocation>
</comment>
<protein>
    <recommendedName>
        <fullName evidence="10">Cysteine protease</fullName>
        <ecNumber evidence="10">3.4.22.-</ecNumber>
    </recommendedName>
</protein>
<keyword evidence="2" id="KW-0813">Transport</keyword>
<name>A0A8H7QBG7_9FUNG</name>
<comment type="catalytic activity">
    <reaction evidence="9">
        <text>[protein]-C-terminal L-amino acid-glycyl-phosphatidylethanolamide + H2O = [protein]-C-terminal L-amino acid-glycine + a 1,2-diacyl-sn-glycero-3-phosphoethanolamine</text>
        <dbReference type="Rhea" id="RHEA:67548"/>
        <dbReference type="Rhea" id="RHEA-COMP:17323"/>
        <dbReference type="Rhea" id="RHEA-COMP:17324"/>
        <dbReference type="ChEBI" id="CHEBI:15377"/>
        <dbReference type="ChEBI" id="CHEBI:64612"/>
        <dbReference type="ChEBI" id="CHEBI:172940"/>
        <dbReference type="ChEBI" id="CHEBI:172941"/>
    </reaction>
    <physiologicalReaction direction="left-to-right" evidence="9">
        <dbReference type="Rhea" id="RHEA:67549"/>
    </physiologicalReaction>
</comment>
<sequence>MQSASEVPDSNKDRSQSDASLDMVSEAPSADKLPLPQNFNNLGNAPLADRILSNSSYLAAEIPHKIGNWAKNIWETSTDLSNSVLNRQGVSLPGSWTGDSNQPDIEDAADLRNQGLWLLGCRYELPDNESLESKIIAAQAESMFDQQAAHSLTAVPVTDTGAVQEPTSVTAHSDTPSIVSADPPTEKSPATDSAEENTINKFAVSSIWPDDFYEDFTSRLWYTYRHNYPPIRPASYKTDIGWGCMLRSGQSLLANTLMIHLLGRDWRRSTMTQSSWNQYAKIVHWFLDELSARAPFSIHRIALLGKQLGKNIGEWFGPSTIGQVIQALVTDYPPAKLTVYVTSDGVVYKKDVRAIAKGSRPRYDLGKISPRGSSEEAREERELHQKYFSRKIEVEENPADAGKFQSVLILAPIKPGIDSSINPIYYKTLKAYFQLPQFVGIAGGRPNSSLYFIGLQGDDLIYLDPHFSRSAVETKALQEYTAAVSYIASQQLDPKKPHIPRKIHISHLDPSMLLGFYCRTEDDFNNFCDTLSKINQTYRKAPLLTVDEEAPEYDEDVRSEEDFGVISGEEYHSEHDDELYDELSK</sequence>
<keyword evidence="3 10" id="KW-0963">Cytoplasm</keyword>
<dbReference type="GO" id="GO:0005737">
    <property type="term" value="C:cytoplasm"/>
    <property type="evidence" value="ECO:0007669"/>
    <property type="project" value="UniProtKB-SubCell"/>
</dbReference>
<dbReference type="GO" id="GO:0004197">
    <property type="term" value="F:cysteine-type endopeptidase activity"/>
    <property type="evidence" value="ECO:0007669"/>
    <property type="project" value="TreeGrafter"/>
</dbReference>
<evidence type="ECO:0000313" key="13">
    <source>
        <dbReference type="EMBL" id="KAG2189432.1"/>
    </source>
</evidence>
<evidence type="ECO:0000256" key="8">
    <source>
        <dbReference type="ARBA" id="ARBA00023006"/>
    </source>
</evidence>
<feature type="compositionally biased region" description="Polar residues" evidence="11">
    <location>
        <begin position="166"/>
        <end position="178"/>
    </location>
</feature>